<feature type="domain" description="UmuC" evidence="8">
    <location>
        <begin position="28"/>
        <end position="152"/>
    </location>
</feature>
<dbReference type="InterPro" id="IPR043502">
    <property type="entry name" value="DNA/RNA_pol_sf"/>
</dbReference>
<dbReference type="AlphaFoldDB" id="A0A0U3PRZ6"/>
<dbReference type="EMBL" id="CP013068">
    <property type="protein sequence ID" value="ALV26900.1"/>
    <property type="molecule type" value="Genomic_DNA"/>
</dbReference>
<evidence type="ECO:0000259" key="9">
    <source>
        <dbReference type="Pfam" id="PF11799"/>
    </source>
</evidence>
<sequence>MTRAQARRVLCIWFPRLASDRILRLRPHEGPFAISLNRSNSEHIHCLNRAAETRGLRRGMSLADARALCPQLVSEPADLPGERQFLAALGRWAGRYGPMVGRDGADGLVADITGVPHLFGGEEGLLADLHGRFSHAGLTVAAAIAGTRGAAYALSRHGGGIAPPGEALAAIGALPPSALRIDGETASGLQQMGLRSIRDLTQVPRAPLARRFGASLMLRLDQALGLAGEPVSPDGPPPHFGARITLPEPVGLVDDVMAGLTRLLERLCEKLAAVNLGARRLHVELRRVDGDLAQLDVGLARPMRDPAAIARLFARTIEKLDAGFGFDQLRMTVSIVEEMQPQQLTSAGEGEAEGKLADLITRIGNRLGFDAVRRHLPADSHIPERSYLAAPAAFSRPEPFPQSGPRRPLILFPPEPLTAQGTSPPARFSWRRMRFTLGRASGPERLSPEWWLDDPAWRRGLRDYWFVETREGRRLWLFHTPQDPGWYVHGEFA</sequence>
<evidence type="ECO:0000256" key="2">
    <source>
        <dbReference type="ARBA" id="ARBA00010945"/>
    </source>
</evidence>
<dbReference type="PANTHER" id="PTHR35369">
    <property type="entry name" value="BLR3025 PROTEIN-RELATED"/>
    <property type="match status" value="1"/>
</dbReference>
<dbReference type="Proteomes" id="UP000064921">
    <property type="component" value="Chromosome"/>
</dbReference>
<keyword evidence="10" id="KW-0808">Transferase</keyword>
<dbReference type="InterPro" id="IPR017961">
    <property type="entry name" value="DNA_pol_Y-fam_little_finger"/>
</dbReference>
<evidence type="ECO:0000259" key="8">
    <source>
        <dbReference type="Pfam" id="PF00817"/>
    </source>
</evidence>
<dbReference type="SUPFAM" id="SSF56672">
    <property type="entry name" value="DNA/RNA polymerases"/>
    <property type="match status" value="1"/>
</dbReference>
<dbReference type="RefSeq" id="WP_058898511.1">
    <property type="nucleotide sequence ID" value="NZ_CP013068.1"/>
</dbReference>
<dbReference type="eggNOG" id="COG0389">
    <property type="taxonomic scope" value="Bacteria"/>
</dbReference>
<evidence type="ECO:0000256" key="1">
    <source>
        <dbReference type="ARBA" id="ARBA00001946"/>
    </source>
</evidence>
<evidence type="ECO:0000256" key="6">
    <source>
        <dbReference type="ARBA" id="ARBA00025589"/>
    </source>
</evidence>
<dbReference type="PANTHER" id="PTHR35369:SF2">
    <property type="entry name" value="BLR3025 PROTEIN"/>
    <property type="match status" value="1"/>
</dbReference>
<dbReference type="Gene3D" id="3.30.70.270">
    <property type="match status" value="1"/>
</dbReference>
<dbReference type="GO" id="GO:0003684">
    <property type="term" value="F:damaged DNA binding"/>
    <property type="evidence" value="ECO:0007669"/>
    <property type="project" value="InterPro"/>
</dbReference>
<dbReference type="InterPro" id="IPR050356">
    <property type="entry name" value="SulA_CellDiv_inhibitor"/>
</dbReference>
<keyword evidence="5" id="KW-0227">DNA damage</keyword>
<gene>
    <name evidence="10" type="ORF">APZ00_07250</name>
</gene>
<comment type="similarity">
    <text evidence="2">Belongs to the DNA polymerase type-Y family.</text>
</comment>
<comment type="cofactor">
    <cofactor evidence="1">
        <name>Mg(2+)</name>
        <dbReference type="ChEBI" id="CHEBI:18420"/>
    </cofactor>
</comment>
<comment type="subunit">
    <text evidence="3">Monomer.</text>
</comment>
<evidence type="ECO:0000256" key="7">
    <source>
        <dbReference type="ARBA" id="ARBA00049244"/>
    </source>
</evidence>
<dbReference type="EC" id="2.7.7.7" evidence="4"/>
<proteinExistence type="inferred from homology"/>
<reference evidence="10 11" key="1">
    <citation type="submission" date="2015-10" db="EMBL/GenBank/DDBJ databases">
        <title>The world's first case of liver abscess caused by Pannonibacter phragmitetus.</title>
        <authorList>
            <person name="Ming D."/>
            <person name="Wang M."/>
            <person name="Zhou Y."/>
            <person name="Jiang T."/>
            <person name="Hu S."/>
        </authorList>
    </citation>
    <scope>NUCLEOTIDE SEQUENCE [LARGE SCALE GENOMIC DNA]</scope>
    <source>
        <strain evidence="10 11">31801</strain>
    </source>
</reference>
<dbReference type="GO" id="GO:0016740">
    <property type="term" value="F:transferase activity"/>
    <property type="evidence" value="ECO:0007669"/>
    <property type="project" value="UniProtKB-KW"/>
</dbReference>
<protein>
    <recommendedName>
        <fullName evidence="4">DNA-directed DNA polymerase</fullName>
        <ecNumber evidence="4">2.7.7.7</ecNumber>
    </recommendedName>
</protein>
<accession>A0A0U3PRZ6</accession>
<evidence type="ECO:0000256" key="5">
    <source>
        <dbReference type="ARBA" id="ARBA00022763"/>
    </source>
</evidence>
<feature type="domain" description="DNA polymerase Y-family little finger" evidence="9">
    <location>
        <begin position="240"/>
        <end position="345"/>
    </location>
</feature>
<dbReference type="InterPro" id="IPR001126">
    <property type="entry name" value="UmuC"/>
</dbReference>
<dbReference type="KEGG" id="pphr:APZ00_07250"/>
<dbReference type="GO" id="GO:0006281">
    <property type="term" value="P:DNA repair"/>
    <property type="evidence" value="ECO:0007669"/>
    <property type="project" value="InterPro"/>
</dbReference>
<evidence type="ECO:0000256" key="4">
    <source>
        <dbReference type="ARBA" id="ARBA00012417"/>
    </source>
</evidence>
<dbReference type="CDD" id="cd03468">
    <property type="entry name" value="PolY_like"/>
    <property type="match status" value="1"/>
</dbReference>
<evidence type="ECO:0000313" key="11">
    <source>
        <dbReference type="Proteomes" id="UP000064921"/>
    </source>
</evidence>
<dbReference type="Gene3D" id="3.40.1170.60">
    <property type="match status" value="1"/>
</dbReference>
<evidence type="ECO:0000256" key="3">
    <source>
        <dbReference type="ARBA" id="ARBA00011245"/>
    </source>
</evidence>
<comment type="catalytic activity">
    <reaction evidence="7">
        <text>DNA(n) + a 2'-deoxyribonucleoside 5'-triphosphate = DNA(n+1) + diphosphate</text>
        <dbReference type="Rhea" id="RHEA:22508"/>
        <dbReference type="Rhea" id="RHEA-COMP:17339"/>
        <dbReference type="Rhea" id="RHEA-COMP:17340"/>
        <dbReference type="ChEBI" id="CHEBI:33019"/>
        <dbReference type="ChEBI" id="CHEBI:61560"/>
        <dbReference type="ChEBI" id="CHEBI:173112"/>
        <dbReference type="EC" id="2.7.7.7"/>
    </reaction>
</comment>
<keyword evidence="11" id="KW-1185">Reference proteome</keyword>
<organism evidence="10 11">
    <name type="scientific">Pannonibacter phragmitetus</name>
    <dbReference type="NCBI Taxonomy" id="121719"/>
    <lineage>
        <taxon>Bacteria</taxon>
        <taxon>Pseudomonadati</taxon>
        <taxon>Pseudomonadota</taxon>
        <taxon>Alphaproteobacteria</taxon>
        <taxon>Hyphomicrobiales</taxon>
        <taxon>Stappiaceae</taxon>
        <taxon>Pannonibacter</taxon>
    </lineage>
</organism>
<name>A0A0U3PRZ6_9HYPH</name>
<dbReference type="Pfam" id="PF00817">
    <property type="entry name" value="IMS"/>
    <property type="match status" value="1"/>
</dbReference>
<dbReference type="STRING" id="121719.APZ00_07250"/>
<comment type="function">
    <text evidence="6">Poorly processive, error-prone DNA polymerase involved in untargeted mutagenesis. Copies undamaged DNA at stalled replication forks, which arise in vivo from mismatched or misaligned primer ends. These misaligned primers can be extended by PolIV. Exhibits no 3'-5' exonuclease (proofreading) activity. May be involved in translesional synthesis, in conjunction with the beta clamp from PolIII.</text>
</comment>
<dbReference type="Pfam" id="PF11799">
    <property type="entry name" value="IMS_C"/>
    <property type="match status" value="1"/>
</dbReference>
<evidence type="ECO:0000313" key="10">
    <source>
        <dbReference type="EMBL" id="ALV26900.1"/>
    </source>
</evidence>
<dbReference type="InterPro" id="IPR043128">
    <property type="entry name" value="Rev_trsase/Diguanyl_cyclase"/>
</dbReference>